<keyword evidence="2" id="KW-1185">Reference proteome</keyword>
<evidence type="ECO:0000313" key="1">
    <source>
        <dbReference type="EMBL" id="QWQ35088.1"/>
    </source>
</evidence>
<dbReference type="EMBL" id="CP076456">
    <property type="protein sequence ID" value="QWQ35088.1"/>
    <property type="molecule type" value="Genomic_DNA"/>
</dbReference>
<accession>A0A975PCZ4</accession>
<organism evidence="1 2">
    <name type="scientific">Arthrobacter sunyaminii</name>
    <dbReference type="NCBI Taxonomy" id="2816859"/>
    <lineage>
        <taxon>Bacteria</taxon>
        <taxon>Bacillati</taxon>
        <taxon>Actinomycetota</taxon>
        <taxon>Actinomycetes</taxon>
        <taxon>Micrococcales</taxon>
        <taxon>Micrococcaceae</taxon>
        <taxon>Arthrobacter</taxon>
    </lineage>
</organism>
<evidence type="ECO:0000313" key="2">
    <source>
        <dbReference type="Proteomes" id="UP000680588"/>
    </source>
</evidence>
<gene>
    <name evidence="1" type="ORF">KG104_11210</name>
</gene>
<proteinExistence type="predicted"/>
<protein>
    <submittedName>
        <fullName evidence="1">Uncharacterized protein</fullName>
    </submittedName>
</protein>
<dbReference type="AlphaFoldDB" id="A0A975PCZ4"/>
<dbReference type="RefSeq" id="WP_207347055.1">
    <property type="nucleotide sequence ID" value="NZ_CP076456.1"/>
</dbReference>
<name>A0A975PCZ4_9MICC</name>
<dbReference type="Proteomes" id="UP000680588">
    <property type="component" value="Chromosome"/>
</dbReference>
<reference evidence="1" key="1">
    <citation type="submission" date="2021-06" db="EMBL/GenBank/DDBJ databases">
        <title>Novel species in genus Arthrobacter.</title>
        <authorList>
            <person name="Zhang G."/>
        </authorList>
    </citation>
    <scope>NUCLEOTIDE SEQUENCE</scope>
    <source>
        <strain evidence="1">Zg-ZUI122</strain>
    </source>
</reference>
<sequence length="83" mass="9653">MQAADHIDEIFERSVALLQFRQVLERAGGLEVVHVVIRRMQDRPLTLNDRYTKLNMRTLPAWKQDDDHVGAQYCIFFLLPDGA</sequence>
<dbReference type="KEGG" id="asun:KG104_11210"/>